<dbReference type="GO" id="GO:0006357">
    <property type="term" value="P:regulation of transcription by RNA polymerase II"/>
    <property type="evidence" value="ECO:0007669"/>
    <property type="project" value="TreeGrafter"/>
</dbReference>
<evidence type="ECO:0000256" key="1">
    <source>
        <dbReference type="ARBA" id="ARBA00004123"/>
    </source>
</evidence>
<keyword evidence="3" id="KW-0805">Transcription regulation</keyword>
<evidence type="ECO:0000256" key="3">
    <source>
        <dbReference type="ARBA" id="ARBA00023015"/>
    </source>
</evidence>
<gene>
    <name evidence="6" type="ORF">GGI19_003252</name>
</gene>
<evidence type="ECO:0000256" key="4">
    <source>
        <dbReference type="ARBA" id="ARBA00023163"/>
    </source>
</evidence>
<comment type="caution">
    <text evidence="6">The sequence shown here is derived from an EMBL/GenBank/DDBJ whole genome shotgun (WGS) entry which is preliminary data.</text>
</comment>
<name>A0A9W8GU34_9FUNG</name>
<dbReference type="OrthoDB" id="21470at2759"/>
<dbReference type="InterPro" id="IPR021627">
    <property type="entry name" value="Mediator_Med27"/>
</dbReference>
<evidence type="ECO:0000256" key="2">
    <source>
        <dbReference type="ARBA" id="ARBA00008048"/>
    </source>
</evidence>
<proteinExistence type="inferred from homology"/>
<keyword evidence="7" id="KW-1185">Reference proteome</keyword>
<keyword evidence="5" id="KW-0539">Nucleus</keyword>
<comment type="similarity">
    <text evidence="2">Belongs to the Mediator complex subunit 27 family.</text>
</comment>
<comment type="subcellular location">
    <subcellularLocation>
        <location evidence="1">Nucleus</location>
    </subcellularLocation>
</comment>
<dbReference type="AlphaFoldDB" id="A0A9W8GU34"/>
<evidence type="ECO:0008006" key="8">
    <source>
        <dbReference type="Google" id="ProtNLM"/>
    </source>
</evidence>
<dbReference type="GO" id="GO:0003713">
    <property type="term" value="F:transcription coactivator activity"/>
    <property type="evidence" value="ECO:0007669"/>
    <property type="project" value="TreeGrafter"/>
</dbReference>
<dbReference type="Proteomes" id="UP001140011">
    <property type="component" value="Unassembled WGS sequence"/>
</dbReference>
<keyword evidence="4" id="KW-0804">Transcription</keyword>
<dbReference type="Pfam" id="PF11571">
    <property type="entry name" value="Med27"/>
    <property type="match status" value="1"/>
</dbReference>
<dbReference type="PANTHER" id="PTHR13130:SF4">
    <property type="entry name" value="MEDIATOR OF RNA POLYMERASE II TRANSCRIPTION SUBUNIT 27"/>
    <property type="match status" value="1"/>
</dbReference>
<reference evidence="6" key="1">
    <citation type="submission" date="2022-07" db="EMBL/GenBank/DDBJ databases">
        <title>Phylogenomic reconstructions and comparative analyses of Kickxellomycotina fungi.</title>
        <authorList>
            <person name="Reynolds N.K."/>
            <person name="Stajich J.E."/>
            <person name="Barry K."/>
            <person name="Grigoriev I.V."/>
            <person name="Crous P."/>
            <person name="Smith M.E."/>
        </authorList>
    </citation>
    <scope>NUCLEOTIDE SEQUENCE</scope>
    <source>
        <strain evidence="6">BCRC 34297</strain>
    </source>
</reference>
<evidence type="ECO:0000256" key="5">
    <source>
        <dbReference type="ARBA" id="ARBA00023242"/>
    </source>
</evidence>
<protein>
    <recommendedName>
        <fullName evidence="8">Mediator complex subunit 27</fullName>
    </recommendedName>
</protein>
<sequence>MATRSVKDCEQVLVEAYEAVAHLDKLVEKAYDAHSSIYKTFGDLAGVSTIRKDKSVTEAAHTDISNTLKAMRNMIGSIGHLQGVVGRLEKKPREKLISDKVQNLLTEYSPYVRLMTEQGKVKETSELISNSVRELDMSAMRLQIGDFGEGLSEAALDQHIQVLVEKYPRLQLKKHVISKRACMLVVRIPTIAQMSISIKLVDSGVTELYEVNSLHVFSDDERGPHSKHHVFNRISYDSNILWFSFTGFSVEHRLAKVTQWFSLFENLFSATCSVCSQHLQIDPRTSQYLPPLWRDIDAKLSGPSKAFHYGCLESA</sequence>
<evidence type="ECO:0000313" key="6">
    <source>
        <dbReference type="EMBL" id="KAJ2753255.1"/>
    </source>
</evidence>
<dbReference type="EMBL" id="JANBUH010000206">
    <property type="protein sequence ID" value="KAJ2753255.1"/>
    <property type="molecule type" value="Genomic_DNA"/>
</dbReference>
<organism evidence="6 7">
    <name type="scientific">Coemansia pectinata</name>
    <dbReference type="NCBI Taxonomy" id="1052879"/>
    <lineage>
        <taxon>Eukaryota</taxon>
        <taxon>Fungi</taxon>
        <taxon>Fungi incertae sedis</taxon>
        <taxon>Zoopagomycota</taxon>
        <taxon>Kickxellomycotina</taxon>
        <taxon>Kickxellomycetes</taxon>
        <taxon>Kickxellales</taxon>
        <taxon>Kickxellaceae</taxon>
        <taxon>Coemansia</taxon>
    </lineage>
</organism>
<evidence type="ECO:0000313" key="7">
    <source>
        <dbReference type="Proteomes" id="UP001140011"/>
    </source>
</evidence>
<dbReference type="PANTHER" id="PTHR13130">
    <property type="entry name" value="34 KDA TRANSCRIPTIONAL CO-ACTIVATOR-RELATED"/>
    <property type="match status" value="1"/>
</dbReference>
<dbReference type="GO" id="GO:0016592">
    <property type="term" value="C:mediator complex"/>
    <property type="evidence" value="ECO:0007669"/>
    <property type="project" value="InterPro"/>
</dbReference>
<accession>A0A9W8GU34</accession>